<dbReference type="Gene3D" id="3.40.1260.10">
    <property type="entry name" value="DsrEFH-like"/>
    <property type="match status" value="1"/>
</dbReference>
<evidence type="ECO:0000313" key="2">
    <source>
        <dbReference type="EMBL" id="MCX2524648.1"/>
    </source>
</evidence>
<dbReference type="PANTHER" id="PTHR37691">
    <property type="entry name" value="BLR3518 PROTEIN"/>
    <property type="match status" value="1"/>
</dbReference>
<proteinExistence type="predicted"/>
<keyword evidence="1" id="KW-0732">Signal</keyword>
<accession>A0AA42CY40</accession>
<feature type="chain" id="PRO_5041405688" evidence="1">
    <location>
        <begin position="29"/>
        <end position="194"/>
    </location>
</feature>
<sequence length="194" mass="20571">MAFARKNALFIVAAVCLMAVLLVAYNVAHDGDKKAAPKLSYSLIEGYGGTFPRPDAAEQPSLDKTYKVVFDVTSAINDTTAVHPGLGRVARAVNIFGDSGVPLDHLKFVAVIHGPATRTILDDKQYDKRAGGDNPNHGLIQALTDAGVKVIVCGQSLNHLGVEDSDIDKNVIIAPAALSTLAIYGNDGYAYEHL</sequence>
<dbReference type="PANTHER" id="PTHR37691:SF1">
    <property type="entry name" value="BLR3518 PROTEIN"/>
    <property type="match status" value="1"/>
</dbReference>
<feature type="signal peptide" evidence="1">
    <location>
        <begin position="1"/>
        <end position="28"/>
    </location>
</feature>
<dbReference type="Proteomes" id="UP001165678">
    <property type="component" value="Unassembled WGS sequence"/>
</dbReference>
<organism evidence="2 3">
    <name type="scientific">Larsenimonas rhizosphaerae</name>
    <dbReference type="NCBI Taxonomy" id="2944682"/>
    <lineage>
        <taxon>Bacteria</taxon>
        <taxon>Pseudomonadati</taxon>
        <taxon>Pseudomonadota</taxon>
        <taxon>Gammaproteobacteria</taxon>
        <taxon>Oceanospirillales</taxon>
        <taxon>Halomonadaceae</taxon>
        <taxon>Larsenimonas</taxon>
    </lineage>
</organism>
<dbReference type="SUPFAM" id="SSF75169">
    <property type="entry name" value="DsrEFH-like"/>
    <property type="match status" value="1"/>
</dbReference>
<dbReference type="AlphaFoldDB" id="A0AA42CY40"/>
<evidence type="ECO:0000313" key="3">
    <source>
        <dbReference type="Proteomes" id="UP001165678"/>
    </source>
</evidence>
<keyword evidence="3" id="KW-1185">Reference proteome</keyword>
<dbReference type="EMBL" id="JAPIVE010000003">
    <property type="protein sequence ID" value="MCX2524648.1"/>
    <property type="molecule type" value="Genomic_DNA"/>
</dbReference>
<comment type="caution">
    <text evidence="2">The sequence shown here is derived from an EMBL/GenBank/DDBJ whole genome shotgun (WGS) entry which is preliminary data.</text>
</comment>
<dbReference type="RefSeq" id="WP_250939491.1">
    <property type="nucleotide sequence ID" value="NZ_JAMLJK010000005.1"/>
</dbReference>
<dbReference type="InterPro" id="IPR003787">
    <property type="entry name" value="Sulphur_relay_DsrE/F-like"/>
</dbReference>
<name>A0AA42CY40_9GAMM</name>
<dbReference type="InterPro" id="IPR027396">
    <property type="entry name" value="DsrEFH-like"/>
</dbReference>
<reference evidence="2" key="1">
    <citation type="submission" date="2022-11" db="EMBL/GenBank/DDBJ databases">
        <title>Larsenimonas rhizosphaerae sp. nov., isolated from a tidal mudflat.</title>
        <authorList>
            <person name="Lee S.D."/>
            <person name="Kim I.S."/>
        </authorList>
    </citation>
    <scope>NUCLEOTIDE SEQUENCE</scope>
    <source>
        <strain evidence="2">GH2-1</strain>
    </source>
</reference>
<dbReference type="Pfam" id="PF02635">
    <property type="entry name" value="DsrE"/>
    <property type="match status" value="1"/>
</dbReference>
<protein>
    <submittedName>
        <fullName evidence="2">DsrE family protein</fullName>
    </submittedName>
</protein>
<evidence type="ECO:0000256" key="1">
    <source>
        <dbReference type="SAM" id="SignalP"/>
    </source>
</evidence>
<gene>
    <name evidence="2" type="ORF">OQ287_10400</name>
</gene>